<keyword evidence="2" id="KW-1133">Transmembrane helix</keyword>
<dbReference type="InterPro" id="IPR050922">
    <property type="entry name" value="LytR/CpsA/Psr_CW_biosynth"/>
</dbReference>
<sequence>MSDESRPEAPAGAPKRKGKVARKHTVGRVILVSALVLALITGLGTIYFVRHLNGNITGVSLAEIGGEAPPKLYKGNGQPLNILVMGSDTREGAGNAIDGEGGGGSDTTILVHLSADRQRAYAISIPRDSIVDRPEVGCDAPAESDVMWNAAYSVGGPVCTVAQLQENAELPVDHFVVIDFNGFGDMVDAVDGVPVCVPEDIVDRPRDIFVPAGDPSVLTGDQALDYVRARYVGELAQQNDLSRIRRQQTFIAALVREVKSAGTLTRLDKVVNFLDAATSSLTTDTELDSVTRIGKIAMQLQSVGLDKVQFVTLPTEYYPSDSEFRGKLAWTPEAMEIWKLVNEDKEIPARLLSGNAVTAEPPKTSAEATETPSPSATGTPSASGSGTPSSTPSETPTETETETPSETASPTETPTASETATPSAPATTEPEPVPGVCA</sequence>
<evidence type="ECO:0000313" key="4">
    <source>
        <dbReference type="EMBL" id="CAB4937182.1"/>
    </source>
</evidence>
<name>A0A6J7J3Q3_9ZZZZ</name>
<keyword evidence="2" id="KW-0812">Transmembrane</keyword>
<dbReference type="EMBL" id="CAFBMW010000011">
    <property type="protein sequence ID" value="CAB4937182.1"/>
    <property type="molecule type" value="Genomic_DNA"/>
</dbReference>
<feature type="compositionally biased region" description="Low complexity" evidence="1">
    <location>
        <begin position="404"/>
        <end position="430"/>
    </location>
</feature>
<dbReference type="AlphaFoldDB" id="A0A6J7J3Q3"/>
<feature type="region of interest" description="Disordered" evidence="1">
    <location>
        <begin position="1"/>
        <end position="20"/>
    </location>
</feature>
<feature type="transmembrane region" description="Helical" evidence="2">
    <location>
        <begin position="25"/>
        <end position="49"/>
    </location>
</feature>
<dbReference type="Gene3D" id="3.40.630.190">
    <property type="entry name" value="LCP protein"/>
    <property type="match status" value="1"/>
</dbReference>
<gene>
    <name evidence="4" type="ORF">UFOPK3662_01619</name>
</gene>
<evidence type="ECO:0000259" key="3">
    <source>
        <dbReference type="Pfam" id="PF03816"/>
    </source>
</evidence>
<feature type="domain" description="Cell envelope-related transcriptional attenuator" evidence="3">
    <location>
        <begin position="105"/>
        <end position="259"/>
    </location>
</feature>
<proteinExistence type="predicted"/>
<dbReference type="Pfam" id="PF03816">
    <property type="entry name" value="LytR_cpsA_psr"/>
    <property type="match status" value="1"/>
</dbReference>
<keyword evidence="2" id="KW-0472">Membrane</keyword>
<protein>
    <submittedName>
        <fullName evidence="4">Unannotated protein</fullName>
    </submittedName>
</protein>
<evidence type="ECO:0000256" key="2">
    <source>
        <dbReference type="SAM" id="Phobius"/>
    </source>
</evidence>
<feature type="region of interest" description="Disordered" evidence="1">
    <location>
        <begin position="355"/>
        <end position="438"/>
    </location>
</feature>
<reference evidence="4" key="1">
    <citation type="submission" date="2020-05" db="EMBL/GenBank/DDBJ databases">
        <authorList>
            <person name="Chiriac C."/>
            <person name="Salcher M."/>
            <person name="Ghai R."/>
            <person name="Kavagutti S V."/>
        </authorList>
    </citation>
    <scope>NUCLEOTIDE SEQUENCE</scope>
</reference>
<dbReference type="NCBIfam" id="TIGR00350">
    <property type="entry name" value="lytR_cpsA_psr"/>
    <property type="match status" value="1"/>
</dbReference>
<dbReference type="PANTHER" id="PTHR33392:SF6">
    <property type="entry name" value="POLYISOPRENYL-TEICHOIC ACID--PEPTIDOGLYCAN TEICHOIC ACID TRANSFERASE TAGU"/>
    <property type="match status" value="1"/>
</dbReference>
<evidence type="ECO:0000256" key="1">
    <source>
        <dbReference type="SAM" id="MobiDB-lite"/>
    </source>
</evidence>
<dbReference type="PANTHER" id="PTHR33392">
    <property type="entry name" value="POLYISOPRENYL-TEICHOIC ACID--PEPTIDOGLYCAN TEICHOIC ACID TRANSFERASE TAGU"/>
    <property type="match status" value="1"/>
</dbReference>
<organism evidence="4">
    <name type="scientific">freshwater metagenome</name>
    <dbReference type="NCBI Taxonomy" id="449393"/>
    <lineage>
        <taxon>unclassified sequences</taxon>
        <taxon>metagenomes</taxon>
        <taxon>ecological metagenomes</taxon>
    </lineage>
</organism>
<feature type="compositionally biased region" description="Low complexity" evidence="1">
    <location>
        <begin position="368"/>
        <end position="396"/>
    </location>
</feature>
<dbReference type="InterPro" id="IPR004474">
    <property type="entry name" value="LytR_CpsA_psr"/>
</dbReference>
<accession>A0A6J7J3Q3</accession>